<keyword evidence="2" id="KW-0560">Oxidoreductase</keyword>
<dbReference type="InterPro" id="IPR027443">
    <property type="entry name" value="IPNS-like_sf"/>
</dbReference>
<dbReference type="Pfam" id="PF03171">
    <property type="entry name" value="2OG-FeII_Oxy"/>
    <property type="match status" value="1"/>
</dbReference>
<evidence type="ECO:0000313" key="5">
    <source>
        <dbReference type="Proteomes" id="UP000054342"/>
    </source>
</evidence>
<comment type="similarity">
    <text evidence="1 2">Belongs to the iron/ascorbate-dependent oxidoreductase family.</text>
</comment>
<keyword evidence="5" id="KW-1185">Reference proteome</keyword>
<dbReference type="AlphaFoldDB" id="A0A0D2E595"/>
<dbReference type="GO" id="GO:0016491">
    <property type="term" value="F:oxidoreductase activity"/>
    <property type="evidence" value="ECO:0007669"/>
    <property type="project" value="UniProtKB-KW"/>
</dbReference>
<dbReference type="PANTHER" id="PTHR47990">
    <property type="entry name" value="2-OXOGLUTARATE (2OG) AND FE(II)-DEPENDENT OXYGENASE SUPERFAMILY PROTEIN-RELATED"/>
    <property type="match status" value="1"/>
</dbReference>
<feature type="domain" description="Fe2OG dioxygenase" evidence="3">
    <location>
        <begin position="183"/>
        <end position="298"/>
    </location>
</feature>
<dbReference type="GeneID" id="25331310"/>
<name>A0A0D2E595_9EURO</name>
<dbReference type="RefSeq" id="XP_013311192.1">
    <property type="nucleotide sequence ID" value="XM_013455738.1"/>
</dbReference>
<protein>
    <recommendedName>
        <fullName evidence="3">Fe2OG dioxygenase domain-containing protein</fullName>
    </recommendedName>
</protein>
<accession>A0A0D2E595</accession>
<keyword evidence="2" id="KW-0479">Metal-binding</keyword>
<dbReference type="PRINTS" id="PR00682">
    <property type="entry name" value="IPNSYNTHASE"/>
</dbReference>
<dbReference type="EMBL" id="KN847322">
    <property type="protein sequence ID" value="KIW50608.1"/>
    <property type="molecule type" value="Genomic_DNA"/>
</dbReference>
<dbReference type="GO" id="GO:0046872">
    <property type="term" value="F:metal ion binding"/>
    <property type="evidence" value="ECO:0007669"/>
    <property type="project" value="UniProtKB-KW"/>
</dbReference>
<dbReference type="OrthoDB" id="288590at2759"/>
<dbReference type="InterPro" id="IPR050231">
    <property type="entry name" value="Iron_ascorbate_oxido_reductase"/>
</dbReference>
<evidence type="ECO:0000256" key="1">
    <source>
        <dbReference type="ARBA" id="ARBA00008056"/>
    </source>
</evidence>
<dbReference type="HOGENOM" id="CLU_010119_6_1_1"/>
<dbReference type="GO" id="GO:0044283">
    <property type="term" value="P:small molecule biosynthetic process"/>
    <property type="evidence" value="ECO:0007669"/>
    <property type="project" value="UniProtKB-ARBA"/>
</dbReference>
<dbReference type="FunFam" id="2.60.120.330:FF:000030">
    <property type="entry name" value="Thymine dioxygenase"/>
    <property type="match status" value="1"/>
</dbReference>
<dbReference type="InterPro" id="IPR005123">
    <property type="entry name" value="Oxoglu/Fe-dep_dioxygenase_dom"/>
</dbReference>
<evidence type="ECO:0000313" key="4">
    <source>
        <dbReference type="EMBL" id="KIW50608.1"/>
    </source>
</evidence>
<proteinExistence type="inferred from homology"/>
<dbReference type="STRING" id="348802.A0A0D2E595"/>
<gene>
    <name evidence="4" type="ORF">PV05_09402</name>
</gene>
<dbReference type="Gene3D" id="2.60.120.330">
    <property type="entry name" value="B-lactam Antibiotic, Isopenicillin N Synthase, Chain"/>
    <property type="match status" value="1"/>
</dbReference>
<sequence>MAIKPAAELAIPIIDLEPMRSGTCKEAHETGKKVFEAFRDVGFAYIKNHGLPQDLLDQAFEWSSKFFDLPQADKDKAPHPPYGWWHRGYSGIGREKVVQMVYDPESIADLRKCPDFKESFELGREDDEHTPNIWFPEEVLPGFRAFMTRFFETCYTVELDLLRAIALGMDLPEEFFREYHTKKDNQIRLLHYPPVEAELLRDGKMERIAAHSDFGTMTLLFQDEVGGLEVEDMHEKGKFNPAPFVPGTIVVNIGDFLQRWSNDTLKSTLHRVRAPPMDKSQGKGMTRARYSIPYFVTADREKTIDCIPGCYGEGRPKKYEPINAREYIEMRLNATY</sequence>
<dbReference type="InterPro" id="IPR044861">
    <property type="entry name" value="IPNS-like_FE2OG_OXY"/>
</dbReference>
<dbReference type="InterPro" id="IPR026992">
    <property type="entry name" value="DIOX_N"/>
</dbReference>
<reference evidence="4 5" key="1">
    <citation type="submission" date="2015-01" db="EMBL/GenBank/DDBJ databases">
        <title>The Genome Sequence of Exophiala xenobiotica CBS118157.</title>
        <authorList>
            <consortium name="The Broad Institute Genomics Platform"/>
            <person name="Cuomo C."/>
            <person name="de Hoog S."/>
            <person name="Gorbushina A."/>
            <person name="Stielow B."/>
            <person name="Teixiera M."/>
            <person name="Abouelleil A."/>
            <person name="Chapman S.B."/>
            <person name="Priest M."/>
            <person name="Young S.K."/>
            <person name="Wortman J."/>
            <person name="Nusbaum C."/>
            <person name="Birren B."/>
        </authorList>
    </citation>
    <scope>NUCLEOTIDE SEQUENCE [LARGE SCALE GENOMIC DNA]</scope>
    <source>
        <strain evidence="4 5">CBS 118157</strain>
    </source>
</reference>
<organism evidence="4 5">
    <name type="scientific">Exophiala xenobiotica</name>
    <dbReference type="NCBI Taxonomy" id="348802"/>
    <lineage>
        <taxon>Eukaryota</taxon>
        <taxon>Fungi</taxon>
        <taxon>Dikarya</taxon>
        <taxon>Ascomycota</taxon>
        <taxon>Pezizomycotina</taxon>
        <taxon>Eurotiomycetes</taxon>
        <taxon>Chaetothyriomycetidae</taxon>
        <taxon>Chaetothyriales</taxon>
        <taxon>Herpotrichiellaceae</taxon>
        <taxon>Exophiala</taxon>
    </lineage>
</organism>
<dbReference type="Pfam" id="PF14226">
    <property type="entry name" value="DIOX_N"/>
    <property type="match status" value="1"/>
</dbReference>
<dbReference type="SUPFAM" id="SSF51197">
    <property type="entry name" value="Clavaminate synthase-like"/>
    <property type="match status" value="1"/>
</dbReference>
<evidence type="ECO:0000256" key="2">
    <source>
        <dbReference type="RuleBase" id="RU003682"/>
    </source>
</evidence>
<evidence type="ECO:0000259" key="3">
    <source>
        <dbReference type="PROSITE" id="PS51471"/>
    </source>
</evidence>
<keyword evidence="2" id="KW-0408">Iron</keyword>
<dbReference type="Proteomes" id="UP000054342">
    <property type="component" value="Unassembled WGS sequence"/>
</dbReference>
<dbReference type="PROSITE" id="PS51471">
    <property type="entry name" value="FE2OG_OXY"/>
    <property type="match status" value="1"/>
</dbReference>